<feature type="transmembrane region" description="Helical" evidence="4">
    <location>
        <begin position="804"/>
        <end position="826"/>
    </location>
</feature>
<sequence>RWRYEVRVRVANVSALSIQHPGQTLFNFLERQIGRYFRPFSLRKFEDLRILNITESGNVTFHFFGSVMDASKVRDASNKLLERGKLGEISLLPSEYIFYQEPGLNLNEVTGDEVIREGHQLVLSCIAQGSSHMSFRWLKDGDPINVSKSAGIMWTKLIPKTDRQQYTAVLGIEKVDALDEGHYTCQIFDWGLQECKSIYVEVVQAPQVQVLPMSASLQKGESINLKCVSPNEGRWSDQDQIGYSWARDKKLFPLNPGQEVWEDLKPSGSILRVQNIQKSTTYTCKAHTSAATREQSVRIDVINHTSVAMCKEEIQYGIKWSIASPGSTALSECPFKYLGVARRQCLIDQPGIAFWQNPDFSNCISERFDKIIRDFRILARGFVKTSIERTLSELVLFLEEQGELYPGEGEPIVEFLQDILNYINRTSSWNDLIDSTIYFYKSINLILIYNESIINENKLKDLQILVNRWSLLFGEHMNGTMSHFSFDAFVIDIMKVIDVNHNSYYIPTLSNSYPLWYNVRIAVHVSTDDQEDSLYTTNRIAIINYRNISKFLPVASTQKTSDGSEITYEIQSNIISVAIAGQLTIRLDIELQLRKVKEGWNMTCANAPSLGTSWDISSCHYSAKKYNITHCVCRFPGVYTALITKHSSLNAEGIYKNLRLASIVVIGCTCCLIQSLLALILLLIRWWYRKTCVLFLKLQCCTSVTAIMSIFIYTSRFAVPQSSFTYTTVLMEALMLLGISSHLSKLLVVYTEVVRLPNVKNIKKTVFGITTGVTLLAVLCSLLAHKISGNTLKSWWLPYDSAIFFIAVTCGILIIVMFIFLFCNLLRRLKFLLCVQDAKTNHIITRRIGLLKRTAVLFTSVVSVAVSSILYVNSYSKFYHYLFSALCALLGFIIFLCYVLHSESSLNLHLLTQLKLQKAKEQEFSSESDNNLFNFFTKQEAEVESDCAPPCIKSTPTKLISELTPMNEKLITKPKMVTFNGEDVICEKKEVEDVDLEIYPNSPKKYKCINLAIMPSSIDASNEESEALNPQVKETAFKLENIHPVCDVPDVLTTRACVELDLKMPNLIITSEGTSLPNTGIISPVVTPSKDTSVLPQHCSEVSSDVQMIVAEEEEEEEEDDDENSCYIDMKQSEDPLLNPLQVGEALPTILEVEDSEDKDVLDRITHDLDYLLNRRPDNEVLSYQRHKKQTTSDTTKPIPSSTFVAKTTL</sequence>
<dbReference type="AlphaFoldDB" id="T1HCX2"/>
<name>T1HCX2_RHOPR</name>
<evidence type="ECO:0000256" key="3">
    <source>
        <dbReference type="SAM" id="MobiDB-lite"/>
    </source>
</evidence>
<dbReference type="eggNOG" id="ENOG502RB63">
    <property type="taxonomic scope" value="Eukaryota"/>
</dbReference>
<dbReference type="EnsemblMetazoa" id="RPRC001887-RA">
    <property type="protein sequence ID" value="RPRC001887-PA"/>
    <property type="gene ID" value="RPRC001887"/>
</dbReference>
<keyword evidence="2" id="KW-0325">Glycoprotein</keyword>
<keyword evidence="4" id="KW-0472">Membrane</keyword>
<feature type="domain" description="G-protein coupled receptors family 2 profile 1" evidence="5">
    <location>
        <begin position="283"/>
        <end position="367"/>
    </location>
</feature>
<dbReference type="Pfam" id="PF13927">
    <property type="entry name" value="Ig_3"/>
    <property type="match status" value="1"/>
</dbReference>
<feature type="domain" description="Ig-like" evidence="6">
    <location>
        <begin position="102"/>
        <end position="187"/>
    </location>
</feature>
<evidence type="ECO:0000256" key="4">
    <source>
        <dbReference type="SAM" id="Phobius"/>
    </source>
</evidence>
<dbReference type="STRING" id="13249.T1HCX2"/>
<protein>
    <submittedName>
        <fullName evidence="7">Uncharacterized protein</fullName>
    </submittedName>
</protein>
<dbReference type="PROSITE" id="PS50227">
    <property type="entry name" value="G_PROTEIN_RECEP_F2_3"/>
    <property type="match status" value="1"/>
</dbReference>
<evidence type="ECO:0000259" key="6">
    <source>
        <dbReference type="PROSITE" id="PS50835"/>
    </source>
</evidence>
<dbReference type="InterPro" id="IPR051587">
    <property type="entry name" value="Adhesion_GPCR"/>
</dbReference>
<dbReference type="Gene3D" id="2.60.220.50">
    <property type="match status" value="1"/>
</dbReference>
<organism evidence="7 8">
    <name type="scientific">Rhodnius prolixus</name>
    <name type="common">Triatomid bug</name>
    <dbReference type="NCBI Taxonomy" id="13249"/>
    <lineage>
        <taxon>Eukaryota</taxon>
        <taxon>Metazoa</taxon>
        <taxon>Ecdysozoa</taxon>
        <taxon>Arthropoda</taxon>
        <taxon>Hexapoda</taxon>
        <taxon>Insecta</taxon>
        <taxon>Pterygota</taxon>
        <taxon>Neoptera</taxon>
        <taxon>Paraneoptera</taxon>
        <taxon>Hemiptera</taxon>
        <taxon>Heteroptera</taxon>
        <taxon>Panheteroptera</taxon>
        <taxon>Cimicomorpha</taxon>
        <taxon>Reduviidae</taxon>
        <taxon>Triatominae</taxon>
        <taxon>Rhodnius</taxon>
    </lineage>
</organism>
<keyword evidence="8" id="KW-1185">Reference proteome</keyword>
<dbReference type="EMBL" id="ACPB03000352">
    <property type="status" value="NOT_ANNOTATED_CDS"/>
    <property type="molecule type" value="Genomic_DNA"/>
</dbReference>
<proteinExistence type="inferred from homology"/>
<feature type="domain" description="Ig-like" evidence="6">
    <location>
        <begin position="206"/>
        <end position="300"/>
    </location>
</feature>
<dbReference type="PANTHER" id="PTHR45813">
    <property type="entry name" value="IG-LIKE DOMAIN-CONTAINING PROTEIN"/>
    <property type="match status" value="1"/>
</dbReference>
<dbReference type="InParanoid" id="T1HCX2"/>
<evidence type="ECO:0000256" key="2">
    <source>
        <dbReference type="ARBA" id="ARBA00023180"/>
    </source>
</evidence>
<feature type="transmembrane region" description="Helical" evidence="4">
    <location>
        <begin position="878"/>
        <end position="900"/>
    </location>
</feature>
<keyword evidence="4" id="KW-0812">Transmembrane</keyword>
<dbReference type="InterPro" id="IPR003599">
    <property type="entry name" value="Ig_sub"/>
</dbReference>
<dbReference type="GO" id="GO:0007189">
    <property type="term" value="P:adenylate cyclase-activating G protein-coupled receptor signaling pathway"/>
    <property type="evidence" value="ECO:0007669"/>
    <property type="project" value="TreeGrafter"/>
</dbReference>
<accession>T1HCX2</accession>
<reference evidence="7" key="1">
    <citation type="submission" date="2015-05" db="UniProtKB">
        <authorList>
            <consortium name="EnsemblMetazoa"/>
        </authorList>
    </citation>
    <scope>IDENTIFICATION</scope>
</reference>
<evidence type="ECO:0000259" key="5">
    <source>
        <dbReference type="PROSITE" id="PS50227"/>
    </source>
</evidence>
<comment type="similarity">
    <text evidence="1">Belongs to the G-protein coupled receptor 2 family. Adhesion G-protein coupled receptor (ADGR) subfamily.</text>
</comment>
<feature type="transmembrane region" description="Helical" evidence="4">
    <location>
        <begin position="660"/>
        <end position="682"/>
    </location>
</feature>
<dbReference type="InterPro" id="IPR013783">
    <property type="entry name" value="Ig-like_fold"/>
</dbReference>
<dbReference type="GO" id="GO:0016020">
    <property type="term" value="C:membrane"/>
    <property type="evidence" value="ECO:0007669"/>
    <property type="project" value="InterPro"/>
</dbReference>
<feature type="transmembrane region" description="Helical" evidence="4">
    <location>
        <begin position="765"/>
        <end position="784"/>
    </location>
</feature>
<dbReference type="InterPro" id="IPR036445">
    <property type="entry name" value="GPCR_2_extracell_dom_sf"/>
</dbReference>
<dbReference type="SUPFAM" id="SSF48726">
    <property type="entry name" value="Immunoglobulin"/>
    <property type="match status" value="2"/>
</dbReference>
<feature type="transmembrane region" description="Helical" evidence="4">
    <location>
        <begin position="855"/>
        <end position="872"/>
    </location>
</feature>
<dbReference type="SMART" id="SM00008">
    <property type="entry name" value="HormR"/>
    <property type="match status" value="1"/>
</dbReference>
<dbReference type="InterPro" id="IPR036179">
    <property type="entry name" value="Ig-like_dom_sf"/>
</dbReference>
<dbReference type="PROSITE" id="PS50835">
    <property type="entry name" value="IG_LIKE"/>
    <property type="match status" value="2"/>
</dbReference>
<feature type="transmembrane region" description="Helical" evidence="4">
    <location>
        <begin position="694"/>
        <end position="713"/>
    </location>
</feature>
<feature type="region of interest" description="Disordered" evidence="3">
    <location>
        <begin position="1184"/>
        <end position="1210"/>
    </location>
</feature>
<dbReference type="InterPro" id="IPR007110">
    <property type="entry name" value="Ig-like_dom"/>
</dbReference>
<evidence type="ECO:0000256" key="1">
    <source>
        <dbReference type="ARBA" id="ARBA00007343"/>
    </source>
</evidence>
<evidence type="ECO:0000313" key="8">
    <source>
        <dbReference type="Proteomes" id="UP000015103"/>
    </source>
</evidence>
<dbReference type="VEuPathDB" id="VectorBase:RPRC001887"/>
<dbReference type="HOGENOM" id="CLU_003534_0_0_1"/>
<dbReference type="InterPro" id="IPR046338">
    <property type="entry name" value="GAIN_dom_sf"/>
</dbReference>
<evidence type="ECO:0000313" key="7">
    <source>
        <dbReference type="EnsemblMetazoa" id="RPRC001887-PA"/>
    </source>
</evidence>
<feature type="compositionally biased region" description="Polar residues" evidence="3">
    <location>
        <begin position="1192"/>
        <end position="1210"/>
    </location>
</feature>
<dbReference type="Gene3D" id="4.10.1240.10">
    <property type="entry name" value="GPCR, family 2, extracellular hormone receptor domain"/>
    <property type="match status" value="1"/>
</dbReference>
<dbReference type="GO" id="GO:0004930">
    <property type="term" value="F:G protein-coupled receptor activity"/>
    <property type="evidence" value="ECO:0007669"/>
    <property type="project" value="InterPro"/>
</dbReference>
<dbReference type="Proteomes" id="UP000015103">
    <property type="component" value="Unassembled WGS sequence"/>
</dbReference>
<dbReference type="SMART" id="SM00409">
    <property type="entry name" value="IG"/>
    <property type="match status" value="2"/>
</dbReference>
<keyword evidence="4" id="KW-1133">Transmembrane helix</keyword>
<feature type="transmembrane region" description="Helical" evidence="4">
    <location>
        <begin position="733"/>
        <end position="753"/>
    </location>
</feature>
<dbReference type="InterPro" id="IPR001879">
    <property type="entry name" value="GPCR_2_extracellular_dom"/>
</dbReference>
<dbReference type="PANTHER" id="PTHR45813:SF8">
    <property type="entry name" value="IG-LIKE DOMAIN-CONTAINING PROTEIN"/>
    <property type="match status" value="1"/>
</dbReference>
<dbReference type="Gene3D" id="2.60.40.10">
    <property type="entry name" value="Immunoglobulins"/>
    <property type="match status" value="2"/>
</dbReference>